<dbReference type="RefSeq" id="WP_137668972.1">
    <property type="nucleotide sequence ID" value="NZ_BJCE01000246.1"/>
</dbReference>
<dbReference type="InterPro" id="IPR051043">
    <property type="entry name" value="Sulfatase_Mod_Factor_Kinase"/>
</dbReference>
<dbReference type="CDD" id="cd14014">
    <property type="entry name" value="STKc_PknB_like"/>
    <property type="match status" value="1"/>
</dbReference>
<sequence length="679" mass="74696">MVIGVKLRQRYQISRVLGSGAFGDTYLAQDLDLPNHPQCVVKHLQIKPPNTAAALPVARRLFAQEAETLQKLGSHDQIPQLFAYFEENGEFYLVQEFVKGEDLSKEVYPQNKLPENQVKKLLIEILEVLNFVHQQNIIHRDLKPQNIMRRSGDGKIMLIDFGAVKETMTVNSQGQTILTVAIGTPGYMPSEQTAGSPKLASDIYAVGMLGIYALTGIQPHQLPKDPTTEEVIWRNWANVSEDFAKILTKMVRYHFSERYLNAGQALKALTPAPPPAPAPAPAPPPSLPPPKTDRRHFLQLASVAVGSFGLAVIGNKLFSGSGEKTTSVSTTSSPSPSPEPSPQVTQTPVSTTSSPSPSPEPSPQVTQSPISTTSNNSNLKTFNFEVVKTNSQGSMINKSNASARYYEEDLGNGVILEMVEIPGGTFLMGSPESEEGRDSDESPQHQVTVPSFFMGKYPVTQEQYQAIMGNNPSYFKGNRSTSLTNRGSTSLTNRGSTSLTNRGSTSLTNKRPVENVNWNDAVKFCQRLSQKTGKNYTLPSEAQWEYACRAGTTTPFYFGESITPDLVNYDGNYPYGSAPKGIYRQQTTDVGTFPPNAFGLYDMHGNVWEWCLDDWVDNYNNAPIDSSAVTSQTLRKVMRGGAWVSNPSLCRSAFRKDLNLDNRNDFPGFRLVVSGARTL</sequence>
<dbReference type="GO" id="GO:0120147">
    <property type="term" value="F:formylglycine-generating oxidase activity"/>
    <property type="evidence" value="ECO:0007669"/>
    <property type="project" value="TreeGrafter"/>
</dbReference>
<dbReference type="GO" id="GO:0004674">
    <property type="term" value="F:protein serine/threonine kinase activity"/>
    <property type="evidence" value="ECO:0007669"/>
    <property type="project" value="UniProtKB-KW"/>
</dbReference>
<dbReference type="InterPro" id="IPR017441">
    <property type="entry name" value="Protein_kinase_ATP_BS"/>
</dbReference>
<organism evidence="4 5">
    <name type="scientific">Sphaerospermopsis reniformis</name>
    <dbReference type="NCBI Taxonomy" id="531300"/>
    <lineage>
        <taxon>Bacteria</taxon>
        <taxon>Bacillati</taxon>
        <taxon>Cyanobacteriota</taxon>
        <taxon>Cyanophyceae</taxon>
        <taxon>Nostocales</taxon>
        <taxon>Aphanizomenonaceae</taxon>
        <taxon>Sphaerospermopsis</taxon>
    </lineage>
</organism>
<comment type="caution">
    <text evidence="4">The sequence shown here is derived from an EMBL/GenBank/DDBJ whole genome shotgun (WGS) entry which is preliminary data.</text>
</comment>
<dbReference type="PANTHER" id="PTHR23150:SF19">
    <property type="entry name" value="FORMYLGLYCINE-GENERATING ENZYME"/>
    <property type="match status" value="1"/>
</dbReference>
<keyword evidence="4" id="KW-0418">Kinase</keyword>
<feature type="region of interest" description="Disordered" evidence="2">
    <location>
        <begin position="477"/>
        <end position="511"/>
    </location>
</feature>
<dbReference type="Proteomes" id="UP000300142">
    <property type="component" value="Unassembled WGS sequence"/>
</dbReference>
<dbReference type="SUPFAM" id="SSF56436">
    <property type="entry name" value="C-type lectin-like"/>
    <property type="match status" value="1"/>
</dbReference>
<dbReference type="SMART" id="SM00220">
    <property type="entry name" value="S_TKc"/>
    <property type="match status" value="1"/>
</dbReference>
<evidence type="ECO:0000313" key="5">
    <source>
        <dbReference type="Proteomes" id="UP000300142"/>
    </source>
</evidence>
<feature type="compositionally biased region" description="Pro residues" evidence="2">
    <location>
        <begin position="271"/>
        <end position="290"/>
    </location>
</feature>
<dbReference type="InterPro" id="IPR005532">
    <property type="entry name" value="SUMF_dom"/>
</dbReference>
<feature type="region of interest" description="Disordered" evidence="2">
    <location>
        <begin position="268"/>
        <end position="293"/>
    </location>
</feature>
<dbReference type="InterPro" id="IPR011009">
    <property type="entry name" value="Kinase-like_dom_sf"/>
</dbReference>
<dbReference type="SUPFAM" id="SSF56112">
    <property type="entry name" value="Protein kinase-like (PK-like)"/>
    <property type="match status" value="1"/>
</dbReference>
<keyword evidence="4" id="KW-0723">Serine/threonine-protein kinase</keyword>
<dbReference type="PROSITE" id="PS50011">
    <property type="entry name" value="PROTEIN_KINASE_DOM"/>
    <property type="match status" value="1"/>
</dbReference>
<feature type="region of interest" description="Disordered" evidence="2">
    <location>
        <begin position="319"/>
        <end position="377"/>
    </location>
</feature>
<proteinExistence type="predicted"/>
<feature type="compositionally biased region" description="Low complexity" evidence="2">
    <location>
        <begin position="319"/>
        <end position="334"/>
    </location>
</feature>
<dbReference type="Gene3D" id="3.90.1580.10">
    <property type="entry name" value="paralog of FGE (formylglycine-generating enzyme)"/>
    <property type="match status" value="1"/>
</dbReference>
<dbReference type="InterPro" id="IPR016187">
    <property type="entry name" value="CTDL_fold"/>
</dbReference>
<dbReference type="Gene3D" id="1.10.510.10">
    <property type="entry name" value="Transferase(Phosphotransferase) domain 1"/>
    <property type="match status" value="1"/>
</dbReference>
<protein>
    <submittedName>
        <fullName evidence="4">Serine/threonine protein kinase</fullName>
    </submittedName>
</protein>
<reference evidence="5" key="1">
    <citation type="submission" date="2019-02" db="EMBL/GenBank/DDBJ databases">
        <title>Draft genome sequence of Sphaerospermopsis reniformis NIES-1949.</title>
        <authorList>
            <person name="Yamaguchi H."/>
            <person name="Suzuki S."/>
            <person name="Kawachi M."/>
        </authorList>
    </citation>
    <scope>NUCLEOTIDE SEQUENCE [LARGE SCALE GENOMIC DNA]</scope>
    <source>
        <strain evidence="5">NIES-1949</strain>
    </source>
</reference>
<dbReference type="Pfam" id="PF00069">
    <property type="entry name" value="Pkinase"/>
    <property type="match status" value="1"/>
</dbReference>
<dbReference type="PROSITE" id="PS00107">
    <property type="entry name" value="PROTEIN_KINASE_ATP"/>
    <property type="match status" value="1"/>
</dbReference>
<evidence type="ECO:0000313" key="4">
    <source>
        <dbReference type="EMBL" id="GCL39379.1"/>
    </source>
</evidence>
<evidence type="ECO:0000256" key="2">
    <source>
        <dbReference type="SAM" id="MobiDB-lite"/>
    </source>
</evidence>
<dbReference type="InterPro" id="IPR000719">
    <property type="entry name" value="Prot_kinase_dom"/>
</dbReference>
<dbReference type="EMBL" id="BJCE01000246">
    <property type="protein sequence ID" value="GCL39379.1"/>
    <property type="molecule type" value="Genomic_DNA"/>
</dbReference>
<gene>
    <name evidence="4" type="ORF">SR1949_45050</name>
</gene>
<keyword evidence="4" id="KW-0808">Transferase</keyword>
<evidence type="ECO:0000259" key="3">
    <source>
        <dbReference type="PROSITE" id="PS50011"/>
    </source>
</evidence>
<name>A0A480A3J0_9CYAN</name>
<feature type="compositionally biased region" description="Polar residues" evidence="2">
    <location>
        <begin position="477"/>
        <end position="509"/>
    </location>
</feature>
<dbReference type="GO" id="GO:0005524">
    <property type="term" value="F:ATP binding"/>
    <property type="evidence" value="ECO:0007669"/>
    <property type="project" value="UniProtKB-UniRule"/>
</dbReference>
<keyword evidence="1" id="KW-0547">Nucleotide-binding</keyword>
<dbReference type="InterPro" id="IPR042095">
    <property type="entry name" value="SUMF_sf"/>
</dbReference>
<feature type="binding site" evidence="1">
    <location>
        <position position="42"/>
    </location>
    <ligand>
        <name>ATP</name>
        <dbReference type="ChEBI" id="CHEBI:30616"/>
    </ligand>
</feature>
<dbReference type="AlphaFoldDB" id="A0A480A3J0"/>
<feature type="compositionally biased region" description="Low complexity" evidence="2">
    <location>
        <begin position="342"/>
        <end position="355"/>
    </location>
</feature>
<evidence type="ECO:0000256" key="1">
    <source>
        <dbReference type="PROSITE-ProRule" id="PRU10141"/>
    </source>
</evidence>
<keyword evidence="5" id="KW-1185">Reference proteome</keyword>
<feature type="domain" description="Protein kinase" evidence="3">
    <location>
        <begin position="11"/>
        <end position="270"/>
    </location>
</feature>
<accession>A0A480A3J0</accession>
<dbReference type="Pfam" id="PF03781">
    <property type="entry name" value="FGE-sulfatase"/>
    <property type="match status" value="1"/>
</dbReference>
<keyword evidence="1" id="KW-0067">ATP-binding</keyword>
<dbReference type="PANTHER" id="PTHR23150">
    <property type="entry name" value="SULFATASE MODIFYING FACTOR 1, 2"/>
    <property type="match status" value="1"/>
</dbReference>